<gene>
    <name evidence="1" type="ORF">LYPA_23C019699</name>
</gene>
<keyword evidence="2" id="KW-1185">Reference proteome</keyword>
<dbReference type="EMBL" id="CAAGRJ010005846">
    <property type="protein sequence ID" value="VFV23761.1"/>
    <property type="molecule type" value="Genomic_DNA"/>
</dbReference>
<evidence type="ECO:0000313" key="1">
    <source>
        <dbReference type="EMBL" id="VFV23761.1"/>
    </source>
</evidence>
<organism evidence="1 2">
    <name type="scientific">Lynx pardinus</name>
    <name type="common">Iberian lynx</name>
    <name type="synonym">Felis pardina</name>
    <dbReference type="NCBI Taxonomy" id="191816"/>
    <lineage>
        <taxon>Eukaryota</taxon>
        <taxon>Metazoa</taxon>
        <taxon>Chordata</taxon>
        <taxon>Craniata</taxon>
        <taxon>Vertebrata</taxon>
        <taxon>Euteleostomi</taxon>
        <taxon>Mammalia</taxon>
        <taxon>Eutheria</taxon>
        <taxon>Laurasiatheria</taxon>
        <taxon>Carnivora</taxon>
        <taxon>Feliformia</taxon>
        <taxon>Felidae</taxon>
        <taxon>Felinae</taxon>
        <taxon>Lynx</taxon>
    </lineage>
</organism>
<reference evidence="1 2" key="1">
    <citation type="submission" date="2019-01" db="EMBL/GenBank/DDBJ databases">
        <authorList>
            <person name="Alioto T."/>
            <person name="Alioto T."/>
        </authorList>
    </citation>
    <scope>NUCLEOTIDE SEQUENCE [LARGE SCALE GENOMIC DNA]</scope>
</reference>
<protein>
    <submittedName>
        <fullName evidence="1">Uncharacterized protein</fullName>
    </submittedName>
</protein>
<evidence type="ECO:0000313" key="2">
    <source>
        <dbReference type="Proteomes" id="UP000386466"/>
    </source>
</evidence>
<proteinExistence type="predicted"/>
<dbReference type="Proteomes" id="UP000386466">
    <property type="component" value="Unassembled WGS sequence"/>
</dbReference>
<sequence length="91" mass="10475">MLLYQMWFHCLSKLTHPLVPGMQLLIWKMLFSPYLLIRPTRSSLLSAGKASNTPLLSYLRGISTLQPYVIIQFAGILHKISHRFITLMTLC</sequence>
<dbReference type="AlphaFoldDB" id="A0A485MRT3"/>
<accession>A0A485MRT3</accession>
<name>A0A485MRT3_LYNPA</name>